<feature type="transmembrane region" description="Helical" evidence="1">
    <location>
        <begin position="13"/>
        <end position="32"/>
    </location>
</feature>
<keyword evidence="1" id="KW-0472">Membrane</keyword>
<comment type="caution">
    <text evidence="2">The sequence shown here is derived from an EMBL/GenBank/DDBJ whole genome shotgun (WGS) entry which is preliminary data.</text>
</comment>
<dbReference type="Proteomes" id="UP000249185">
    <property type="component" value="Unassembled WGS sequence"/>
</dbReference>
<evidence type="ECO:0000256" key="1">
    <source>
        <dbReference type="SAM" id="Phobius"/>
    </source>
</evidence>
<feature type="transmembrane region" description="Helical" evidence="1">
    <location>
        <begin position="164"/>
        <end position="181"/>
    </location>
</feature>
<gene>
    <name evidence="2" type="ORF">DI556_09155</name>
</gene>
<evidence type="ECO:0000313" key="2">
    <source>
        <dbReference type="EMBL" id="PZQ49633.1"/>
    </source>
</evidence>
<feature type="transmembrane region" description="Helical" evidence="1">
    <location>
        <begin position="67"/>
        <end position="89"/>
    </location>
</feature>
<feature type="transmembrane region" description="Helical" evidence="1">
    <location>
        <begin position="95"/>
        <end position="113"/>
    </location>
</feature>
<reference evidence="2 3" key="1">
    <citation type="submission" date="2017-08" db="EMBL/GenBank/DDBJ databases">
        <title>Infants hospitalized years apart are colonized by the same room-sourced microbial strains.</title>
        <authorList>
            <person name="Brooks B."/>
            <person name="Olm M.R."/>
            <person name="Firek B.A."/>
            <person name="Baker R."/>
            <person name="Thomas B.C."/>
            <person name="Morowitz M.J."/>
            <person name="Banfield J.F."/>
        </authorList>
    </citation>
    <scope>NUCLEOTIDE SEQUENCE [LARGE SCALE GENOMIC DNA]</scope>
    <source>
        <strain evidence="2">S2_005_002_R2_34</strain>
    </source>
</reference>
<proteinExistence type="predicted"/>
<keyword evidence="1" id="KW-0812">Transmembrane</keyword>
<evidence type="ECO:0000313" key="3">
    <source>
        <dbReference type="Proteomes" id="UP000249185"/>
    </source>
</evidence>
<dbReference type="AlphaFoldDB" id="A0A2W5Q4J5"/>
<name>A0A2W5Q4J5_RHOSU</name>
<dbReference type="EMBL" id="QFPW01000006">
    <property type="protein sequence ID" value="PZQ49633.1"/>
    <property type="molecule type" value="Genomic_DNA"/>
</dbReference>
<sequence>MARGSLRFRIFKYTVYALLAINILLFLIHGASHEALDSLGWVLLLATFEWETSALDQDYSSSREKYALRAAQAVGYGLAVYATVSYLLVGAWADLVNATTWLIICAVLAYDVYAPGEYADGEWKLRNYLKGVLYAVLFAVALWWAYDGLWVERDAHALLEFYDAVLWILCFAVIELNVFAYETEGGIPAEA</sequence>
<feature type="transmembrane region" description="Helical" evidence="1">
    <location>
        <begin position="125"/>
        <end position="144"/>
    </location>
</feature>
<accession>A0A2W5Q4J5</accession>
<protein>
    <submittedName>
        <fullName evidence="2">Uncharacterized protein</fullName>
    </submittedName>
</protein>
<organism evidence="2 3">
    <name type="scientific">Rhodovulum sulfidophilum</name>
    <name type="common">Rhodobacter sulfidophilus</name>
    <dbReference type="NCBI Taxonomy" id="35806"/>
    <lineage>
        <taxon>Bacteria</taxon>
        <taxon>Pseudomonadati</taxon>
        <taxon>Pseudomonadota</taxon>
        <taxon>Alphaproteobacteria</taxon>
        <taxon>Rhodobacterales</taxon>
        <taxon>Paracoccaceae</taxon>
        <taxon>Rhodovulum</taxon>
    </lineage>
</organism>
<keyword evidence="1" id="KW-1133">Transmembrane helix</keyword>